<dbReference type="AlphaFoldDB" id="A0AAE5S588"/>
<protein>
    <submittedName>
        <fullName evidence="1">DUF3094 domain-containing protein</fullName>
    </submittedName>
</protein>
<evidence type="ECO:0000313" key="1">
    <source>
        <dbReference type="EMBL" id="POQ01907.1"/>
    </source>
</evidence>
<name>A0AAE5S588_PSESY</name>
<dbReference type="Pfam" id="PF11293">
    <property type="entry name" value="DUF3094"/>
    <property type="match status" value="1"/>
</dbReference>
<organism evidence="1 2">
    <name type="scientific">Pseudomonas syringae pv. syringae</name>
    <dbReference type="NCBI Taxonomy" id="321"/>
    <lineage>
        <taxon>Bacteria</taxon>
        <taxon>Pseudomonadati</taxon>
        <taxon>Pseudomonadota</taxon>
        <taxon>Gammaproteobacteria</taxon>
        <taxon>Pseudomonadales</taxon>
        <taxon>Pseudomonadaceae</taxon>
        <taxon>Pseudomonas</taxon>
        <taxon>Pseudomonas syringae</taxon>
    </lineage>
</organism>
<proteinExistence type="predicted"/>
<gene>
    <name evidence="1" type="ORF">CXB42_20690</name>
</gene>
<dbReference type="EMBL" id="NBAQ01000013">
    <property type="protein sequence ID" value="POQ01907.1"/>
    <property type="molecule type" value="Genomic_DNA"/>
</dbReference>
<reference evidence="1 2" key="1">
    <citation type="submission" date="2017-03" db="EMBL/GenBank/DDBJ databases">
        <authorList>
            <person name="Hulin M.T."/>
        </authorList>
    </citation>
    <scope>NUCLEOTIDE SEQUENCE [LARGE SCALE GENOMIC DNA]</scope>
    <source>
        <strain evidence="1 2">5264</strain>
    </source>
</reference>
<dbReference type="Proteomes" id="UP000237295">
    <property type="component" value="Unassembled WGS sequence"/>
</dbReference>
<dbReference type="InterPro" id="IPR021444">
    <property type="entry name" value="DUF3094"/>
</dbReference>
<evidence type="ECO:0000313" key="2">
    <source>
        <dbReference type="Proteomes" id="UP000237295"/>
    </source>
</evidence>
<comment type="caution">
    <text evidence="1">The sequence shown here is derived from an EMBL/GenBank/DDBJ whole genome shotgun (WGS) entry which is preliminary data.</text>
</comment>
<sequence>MSRHLNPEPQRCVEEYLQAYRHPVERRPLLPRTVS</sequence>
<accession>A0AAE5S588</accession>